<dbReference type="GeneID" id="39734835"/>
<dbReference type="PROSITE" id="PS50294">
    <property type="entry name" value="WD_REPEATS_REGION"/>
    <property type="match status" value="1"/>
</dbReference>
<gene>
    <name evidence="3" type="ORF">PRELSG_0408500</name>
</gene>
<reference evidence="3 4" key="1">
    <citation type="submission" date="2015-04" db="EMBL/GenBank/DDBJ databases">
        <authorList>
            <consortium name="Pathogen Informatics"/>
        </authorList>
    </citation>
    <scope>NUCLEOTIDE SEQUENCE [LARGE SCALE GENOMIC DNA]</scope>
    <source>
        <strain evidence="3 4">SGS1</strain>
    </source>
</reference>
<dbReference type="InterPro" id="IPR001680">
    <property type="entry name" value="WD40_rpt"/>
</dbReference>
<keyword evidence="2" id="KW-0732">Signal</keyword>
<evidence type="ECO:0000256" key="2">
    <source>
        <dbReference type="SAM" id="SignalP"/>
    </source>
</evidence>
<dbReference type="SUPFAM" id="SSF50978">
    <property type="entry name" value="WD40 repeat-like"/>
    <property type="match status" value="1"/>
</dbReference>
<dbReference type="GO" id="GO:0005783">
    <property type="term" value="C:endoplasmic reticulum"/>
    <property type="evidence" value="ECO:0007669"/>
    <property type="project" value="TreeGrafter"/>
</dbReference>
<dbReference type="GO" id="GO:0030968">
    <property type="term" value="P:endoplasmic reticulum unfolded protein response"/>
    <property type="evidence" value="ECO:0007669"/>
    <property type="project" value="TreeGrafter"/>
</dbReference>
<protein>
    <submittedName>
        <fullName evidence="3">Uncharacterized protein</fullName>
    </submittedName>
</protein>
<keyword evidence="1" id="KW-0853">WD repeat</keyword>
<organism evidence="3 4">
    <name type="scientific">Plasmodium relictum</name>
    <dbReference type="NCBI Taxonomy" id="85471"/>
    <lineage>
        <taxon>Eukaryota</taxon>
        <taxon>Sar</taxon>
        <taxon>Alveolata</taxon>
        <taxon>Apicomplexa</taxon>
        <taxon>Aconoidasida</taxon>
        <taxon>Haemosporida</taxon>
        <taxon>Plasmodiidae</taxon>
        <taxon>Plasmodium</taxon>
        <taxon>Plasmodium (Haemamoeba)</taxon>
    </lineage>
</organism>
<accession>A0A1J1H2E9</accession>
<evidence type="ECO:0000313" key="4">
    <source>
        <dbReference type="Proteomes" id="UP000220158"/>
    </source>
</evidence>
<dbReference type="OMA" id="LFLTWAN"/>
<feature type="repeat" description="WD" evidence="1">
    <location>
        <begin position="357"/>
        <end position="393"/>
    </location>
</feature>
<dbReference type="Proteomes" id="UP000220158">
    <property type="component" value="Chromosome 4"/>
</dbReference>
<dbReference type="OrthoDB" id="346371at2759"/>
<dbReference type="PANTHER" id="PTHR44321">
    <property type="entry name" value="TRANSDUCIN BETA-LIKE PROTEIN 2"/>
    <property type="match status" value="1"/>
</dbReference>
<dbReference type="InterPro" id="IPR015943">
    <property type="entry name" value="WD40/YVTN_repeat-like_dom_sf"/>
</dbReference>
<dbReference type="PROSITE" id="PS50082">
    <property type="entry name" value="WD_REPEATS_2"/>
    <property type="match status" value="1"/>
</dbReference>
<dbReference type="EMBL" id="LN835299">
    <property type="protein sequence ID" value="CRG98735.1"/>
    <property type="molecule type" value="Genomic_DNA"/>
</dbReference>
<dbReference type="SMART" id="SM00320">
    <property type="entry name" value="WD40"/>
    <property type="match status" value="3"/>
</dbReference>
<feature type="signal peptide" evidence="2">
    <location>
        <begin position="1"/>
        <end position="17"/>
    </location>
</feature>
<dbReference type="InterPro" id="IPR042410">
    <property type="entry name" value="WBSCR13"/>
</dbReference>
<name>A0A1J1H2E9_PLARL</name>
<dbReference type="InterPro" id="IPR036322">
    <property type="entry name" value="WD40_repeat_dom_sf"/>
</dbReference>
<proteinExistence type="predicted"/>
<sequence>MITILFSILVIVFIILGSRLIDKKKKSNLNEDKITKKKVKDTPKQKKIAPEINKNTRHIKTTKSNISHALFDRNIAMLKGNNYPLSLCVNEKYGIIAISCNNGNIQIHKIYKDNIYKSILNKKMGEVYSCIDIDEEGNYLVAVDELSSTLRIFNIEKSENNIKNFSLILAGKTELHKKDVKFLYVHKNSYIITGSELDETEVKIWNMKGEIIKIISIKQIYNHDFAISISGRFFGVACWSPGVKVFEIKLKENVFQNIEKVIDLKTNSGTKCLCFSNDEEKAFIIDKYGILTAYNLNIRYKLQEESKILYKKDLKEYNFEDFSKMSISGDSKYLILISGSNLLILKQENLEMVNKIMDSHQCEIFDVRPIPNSSLFLTWANDGYVKLWDISKE</sequence>
<evidence type="ECO:0000313" key="3">
    <source>
        <dbReference type="EMBL" id="CRG98735.1"/>
    </source>
</evidence>
<dbReference type="PANTHER" id="PTHR44321:SF1">
    <property type="entry name" value="TRANSDUCIN BETA-LIKE PROTEIN 2"/>
    <property type="match status" value="1"/>
</dbReference>
<dbReference type="Pfam" id="PF00400">
    <property type="entry name" value="WD40"/>
    <property type="match status" value="1"/>
</dbReference>
<dbReference type="VEuPathDB" id="PlasmoDB:PRELSG_0408500"/>
<dbReference type="KEGG" id="prel:PRELSG_0408500"/>
<feature type="chain" id="PRO_5011977985" evidence="2">
    <location>
        <begin position="18"/>
        <end position="393"/>
    </location>
</feature>
<dbReference type="RefSeq" id="XP_028531744.1">
    <property type="nucleotide sequence ID" value="XM_028680227.1"/>
</dbReference>
<dbReference type="Gene3D" id="2.130.10.10">
    <property type="entry name" value="YVTN repeat-like/Quinoprotein amine dehydrogenase"/>
    <property type="match status" value="2"/>
</dbReference>
<dbReference type="AlphaFoldDB" id="A0A1J1H2E9"/>
<evidence type="ECO:0000256" key="1">
    <source>
        <dbReference type="PROSITE-ProRule" id="PRU00221"/>
    </source>
</evidence>
<keyword evidence="4" id="KW-1185">Reference proteome</keyword>